<evidence type="ECO:0000313" key="2">
    <source>
        <dbReference type="Proteomes" id="UP000019364"/>
    </source>
</evidence>
<comment type="caution">
    <text evidence="1">The sequence shown here is derived from an EMBL/GenBank/DDBJ whole genome shotgun (WGS) entry which is preliminary data.</text>
</comment>
<organism evidence="1 2">
    <name type="scientific">Paenibacillus pini JCM 16418</name>
    <dbReference type="NCBI Taxonomy" id="1236976"/>
    <lineage>
        <taxon>Bacteria</taxon>
        <taxon>Bacillati</taxon>
        <taxon>Bacillota</taxon>
        <taxon>Bacilli</taxon>
        <taxon>Bacillales</taxon>
        <taxon>Paenibacillaceae</taxon>
        <taxon>Paenibacillus</taxon>
    </lineage>
</organism>
<evidence type="ECO:0000313" key="1">
    <source>
        <dbReference type="EMBL" id="GAF09208.1"/>
    </source>
</evidence>
<proteinExistence type="predicted"/>
<dbReference type="RefSeq" id="WP_036650428.1">
    <property type="nucleotide sequence ID" value="NZ_BAVZ01000010.1"/>
</dbReference>
<keyword evidence="2" id="KW-1185">Reference proteome</keyword>
<sequence>MKKKTWIILSVCSTLAIGGFIWGNFNANQVDANSPTLQERVSYAAESYDAQKKIADAPGATTADEQKLKELASKAGDLEAKLSPKSTLDEFNEVFAGYKDLYEIESAYYADQQDSKDPSVQRVLEELDHKGKLIATFENKAQSQALSKSTNDQSLLDQFMEATSKLNQELYPEQYK</sequence>
<dbReference type="EMBL" id="BAVZ01000010">
    <property type="protein sequence ID" value="GAF09208.1"/>
    <property type="molecule type" value="Genomic_DNA"/>
</dbReference>
<accession>W7YNM2</accession>
<dbReference type="AlphaFoldDB" id="W7YNM2"/>
<dbReference type="OrthoDB" id="2660470at2"/>
<protein>
    <submittedName>
        <fullName evidence="1">Uncharacterized protein</fullName>
    </submittedName>
</protein>
<gene>
    <name evidence="1" type="ORF">JCM16418_3328</name>
</gene>
<dbReference type="Proteomes" id="UP000019364">
    <property type="component" value="Unassembled WGS sequence"/>
</dbReference>
<reference evidence="1 2" key="1">
    <citation type="journal article" date="2014" name="Genome Announc.">
        <title>Draft Genome Sequence of Paenibacillus pini JCM 16418T, Isolated from the Rhizosphere of Pine Tree.</title>
        <authorList>
            <person name="Yuki M."/>
            <person name="Oshima K."/>
            <person name="Suda W."/>
            <person name="Oshida Y."/>
            <person name="Kitamura K."/>
            <person name="Iida Y."/>
            <person name="Hattori M."/>
            <person name="Ohkuma M."/>
        </authorList>
    </citation>
    <scope>NUCLEOTIDE SEQUENCE [LARGE SCALE GENOMIC DNA]</scope>
    <source>
        <strain evidence="1 2">JCM 16418</strain>
    </source>
</reference>
<name>W7YNM2_9BACL</name>